<dbReference type="InterPro" id="IPR003730">
    <property type="entry name" value="Cu_polyphenol_OxRdtase"/>
</dbReference>
<proteinExistence type="inferred from homology"/>
<dbReference type="GO" id="GO:0017061">
    <property type="term" value="F:S-methyl-5-thioadenosine phosphorylase activity"/>
    <property type="evidence" value="ECO:0007669"/>
    <property type="project" value="UniProtKB-EC"/>
</dbReference>
<comment type="similarity">
    <text evidence="2">Belongs to the purine nucleoside phosphorylase YfiH/LACC1 family.</text>
</comment>
<comment type="caution">
    <text evidence="9">The sequence shown here is derived from an EMBL/GenBank/DDBJ whole genome shotgun (WGS) entry which is preliminary data.</text>
</comment>
<feature type="non-terminal residue" evidence="9">
    <location>
        <position position="1"/>
    </location>
</feature>
<protein>
    <submittedName>
        <fullName evidence="9">Multi-copper polyphenol oxidoreductase, laccase</fullName>
    </submittedName>
</protein>
<comment type="catalytic activity">
    <reaction evidence="7">
        <text>adenosine + phosphate = alpha-D-ribose 1-phosphate + adenine</text>
        <dbReference type="Rhea" id="RHEA:27642"/>
        <dbReference type="ChEBI" id="CHEBI:16335"/>
        <dbReference type="ChEBI" id="CHEBI:16708"/>
        <dbReference type="ChEBI" id="CHEBI:43474"/>
        <dbReference type="ChEBI" id="CHEBI:57720"/>
        <dbReference type="EC" id="2.4.2.1"/>
    </reaction>
    <physiologicalReaction direction="left-to-right" evidence="7">
        <dbReference type="Rhea" id="RHEA:27643"/>
    </physiologicalReaction>
</comment>
<gene>
    <name evidence="9" type="ORF">LEA_18292</name>
</gene>
<evidence type="ECO:0000256" key="6">
    <source>
        <dbReference type="ARBA" id="ARBA00047989"/>
    </source>
</evidence>
<evidence type="ECO:0000313" key="9">
    <source>
        <dbReference type="EMBL" id="EKC49653.1"/>
    </source>
</evidence>
<dbReference type="Pfam" id="PF02578">
    <property type="entry name" value="Cu-oxidase_4"/>
    <property type="match status" value="1"/>
</dbReference>
<organism evidence="9">
    <name type="scientific">human gut metagenome</name>
    <dbReference type="NCBI Taxonomy" id="408170"/>
    <lineage>
        <taxon>unclassified sequences</taxon>
        <taxon>metagenomes</taxon>
        <taxon>organismal metagenomes</taxon>
    </lineage>
</organism>
<evidence type="ECO:0000256" key="3">
    <source>
        <dbReference type="ARBA" id="ARBA00022679"/>
    </source>
</evidence>
<dbReference type="Gene3D" id="3.60.140.10">
    <property type="entry name" value="CNF1/YfiH-like putative cysteine hydrolases"/>
    <property type="match status" value="1"/>
</dbReference>
<evidence type="ECO:0000256" key="5">
    <source>
        <dbReference type="ARBA" id="ARBA00022833"/>
    </source>
</evidence>
<comment type="catalytic activity">
    <reaction evidence="6">
        <text>adenosine + H2O + H(+) = inosine + NH4(+)</text>
        <dbReference type="Rhea" id="RHEA:24408"/>
        <dbReference type="ChEBI" id="CHEBI:15377"/>
        <dbReference type="ChEBI" id="CHEBI:15378"/>
        <dbReference type="ChEBI" id="CHEBI:16335"/>
        <dbReference type="ChEBI" id="CHEBI:17596"/>
        <dbReference type="ChEBI" id="CHEBI:28938"/>
        <dbReference type="EC" id="3.5.4.4"/>
    </reaction>
    <physiologicalReaction direction="left-to-right" evidence="6">
        <dbReference type="Rhea" id="RHEA:24409"/>
    </physiologicalReaction>
</comment>
<keyword evidence="4" id="KW-0479">Metal-binding</keyword>
<dbReference type="SUPFAM" id="SSF64438">
    <property type="entry name" value="CNF1/YfiH-like putative cysteine hydrolases"/>
    <property type="match status" value="1"/>
</dbReference>
<keyword evidence="5" id="KW-0862">Zinc</keyword>
<evidence type="ECO:0000256" key="1">
    <source>
        <dbReference type="ARBA" id="ARBA00000553"/>
    </source>
</evidence>
<accession>K1RWJ4</accession>
<dbReference type="InterPro" id="IPR011324">
    <property type="entry name" value="Cytotoxic_necrot_fac-like_cat"/>
</dbReference>
<comment type="catalytic activity">
    <reaction evidence="1">
        <text>inosine + phosphate = alpha-D-ribose 1-phosphate + hypoxanthine</text>
        <dbReference type="Rhea" id="RHEA:27646"/>
        <dbReference type="ChEBI" id="CHEBI:17368"/>
        <dbReference type="ChEBI" id="CHEBI:17596"/>
        <dbReference type="ChEBI" id="CHEBI:43474"/>
        <dbReference type="ChEBI" id="CHEBI:57720"/>
        <dbReference type="EC" id="2.4.2.1"/>
    </reaction>
    <physiologicalReaction direction="left-to-right" evidence="1">
        <dbReference type="Rhea" id="RHEA:27647"/>
    </physiologicalReaction>
</comment>
<comment type="catalytic activity">
    <reaction evidence="8">
        <text>S-methyl-5'-thioadenosine + phosphate = 5-(methylsulfanyl)-alpha-D-ribose 1-phosphate + adenine</text>
        <dbReference type="Rhea" id="RHEA:11852"/>
        <dbReference type="ChEBI" id="CHEBI:16708"/>
        <dbReference type="ChEBI" id="CHEBI:17509"/>
        <dbReference type="ChEBI" id="CHEBI:43474"/>
        <dbReference type="ChEBI" id="CHEBI:58533"/>
        <dbReference type="EC" id="2.4.2.28"/>
    </reaction>
    <physiologicalReaction direction="left-to-right" evidence="8">
        <dbReference type="Rhea" id="RHEA:11853"/>
    </physiologicalReaction>
</comment>
<dbReference type="InterPro" id="IPR038371">
    <property type="entry name" value="Cu_polyphenol_OxRdtase_sf"/>
</dbReference>
<dbReference type="GO" id="GO:0046872">
    <property type="term" value="F:metal ion binding"/>
    <property type="evidence" value="ECO:0007669"/>
    <property type="project" value="UniProtKB-KW"/>
</dbReference>
<evidence type="ECO:0000256" key="4">
    <source>
        <dbReference type="ARBA" id="ARBA00022723"/>
    </source>
</evidence>
<evidence type="ECO:0000256" key="7">
    <source>
        <dbReference type="ARBA" id="ARBA00048968"/>
    </source>
</evidence>
<keyword evidence="3" id="KW-0808">Transferase</keyword>
<name>K1RWJ4_9ZZZZ</name>
<dbReference type="EMBL" id="AJWY01012542">
    <property type="protein sequence ID" value="EKC49653.1"/>
    <property type="molecule type" value="Genomic_DNA"/>
</dbReference>
<evidence type="ECO:0000256" key="8">
    <source>
        <dbReference type="ARBA" id="ARBA00049893"/>
    </source>
</evidence>
<sequence>EAGIPKEQIEVSGVCTCCHFDWLFSHRATGGRRGNLAGVITLMEGE</sequence>
<evidence type="ECO:0000256" key="2">
    <source>
        <dbReference type="ARBA" id="ARBA00007353"/>
    </source>
</evidence>
<reference evidence="9" key="1">
    <citation type="journal article" date="2013" name="Environ. Microbiol.">
        <title>Microbiota from the distal guts of lean and obese adolescents exhibit partial functional redundancy besides clear differences in community structure.</title>
        <authorList>
            <person name="Ferrer M."/>
            <person name="Ruiz A."/>
            <person name="Lanza F."/>
            <person name="Haange S.B."/>
            <person name="Oberbach A."/>
            <person name="Till H."/>
            <person name="Bargiela R."/>
            <person name="Campoy C."/>
            <person name="Segura M.T."/>
            <person name="Richter M."/>
            <person name="von Bergen M."/>
            <person name="Seifert J."/>
            <person name="Suarez A."/>
        </authorList>
    </citation>
    <scope>NUCLEOTIDE SEQUENCE</scope>
</reference>
<dbReference type="AlphaFoldDB" id="K1RWJ4"/>